<reference evidence="8 9" key="1">
    <citation type="submission" date="2016-02" db="EMBL/GenBank/DDBJ databases">
        <title>Genome analysis of coral dinoflagellate symbionts highlights evolutionary adaptations to a symbiotic lifestyle.</title>
        <authorList>
            <person name="Aranda M."/>
            <person name="Li Y."/>
            <person name="Liew Y.J."/>
            <person name="Baumgarten S."/>
            <person name="Simakov O."/>
            <person name="Wilson M."/>
            <person name="Piel J."/>
            <person name="Ashoor H."/>
            <person name="Bougouffa S."/>
            <person name="Bajic V.B."/>
            <person name="Ryu T."/>
            <person name="Ravasi T."/>
            <person name="Bayer T."/>
            <person name="Micklem G."/>
            <person name="Kim H."/>
            <person name="Bhak J."/>
            <person name="Lajeunesse T.C."/>
            <person name="Voolstra C.R."/>
        </authorList>
    </citation>
    <scope>NUCLEOTIDE SEQUENCE [LARGE SCALE GENOMIC DNA]</scope>
    <source>
        <strain evidence="8 9">CCMP2467</strain>
    </source>
</reference>
<organism evidence="8 9">
    <name type="scientific">Symbiodinium microadriaticum</name>
    <name type="common">Dinoflagellate</name>
    <name type="synonym">Zooxanthella microadriatica</name>
    <dbReference type="NCBI Taxonomy" id="2951"/>
    <lineage>
        <taxon>Eukaryota</taxon>
        <taxon>Sar</taxon>
        <taxon>Alveolata</taxon>
        <taxon>Dinophyceae</taxon>
        <taxon>Suessiales</taxon>
        <taxon>Symbiodiniaceae</taxon>
        <taxon>Symbiodinium</taxon>
    </lineage>
</organism>
<dbReference type="EMBL" id="LSRX01000323">
    <property type="protein sequence ID" value="OLQ00582.1"/>
    <property type="molecule type" value="Genomic_DNA"/>
</dbReference>
<feature type="zinc finger region" description="C3H1-type" evidence="4">
    <location>
        <begin position="64"/>
        <end position="91"/>
    </location>
</feature>
<dbReference type="InterPro" id="IPR036855">
    <property type="entry name" value="Znf_CCCH_sf"/>
</dbReference>
<evidence type="ECO:0000313" key="7">
    <source>
        <dbReference type="EMBL" id="OLQ00582.1"/>
    </source>
</evidence>
<dbReference type="PROSITE" id="PS50103">
    <property type="entry name" value="ZF_C3H1"/>
    <property type="match status" value="1"/>
</dbReference>
<dbReference type="Proteomes" id="UP000186817">
    <property type="component" value="Unassembled WGS sequence"/>
</dbReference>
<sequence>MPEAAGMVLWQTCGSTEPGISAQPAEGPSGLLSSKRPADVVCQRADVPHRLIHPSTWLRHLVRFVMTKLCKHFTKGYCRYEGNCTFAHQLDELVYRPDLTKTKWCARFLSGACNVKNCSFAHSVAELRHVDPARMAATEQEGQSSASCEFNAPEALTVEMSPLPVATMPTPPQHWFERPEKATTATPPLLQDDGSGEDAAREGFNVRARCRWTSVCIHLLLWKRRRLLRHGRILLSRSRQKLLRKEEVDEVSSMLLDDFTWLPEFVAFAHRCSRLLAERMEVSVEQSAVANFQLPQTSQHKKKKGKAQKVAGSVAPGVQTAPAIQYGTPAPIVYQTASMPTTSMPTTYTGGVPLASLPTSTWIQPTLPTGTQMPPAASMPMPTRLPATQYVYPAGSYPAGSYPVTSAPAYTMPASMPTTIVANPVASAQMAQMPQPLPAAVDPSAVQSGVESNASAPQLVQAAPTPTNTPVMQSIGTGSPVMQSLGAASPVMQSLGPASTPVMQSQSPMAQSFVVVGTPQAQAPMLTSLPAGSPVASGSAFGVPSALPATNASIPLMDPAAGATQQESEVKTQSKDLRKPGKKPKKGKSKFGCCGC</sequence>
<evidence type="ECO:0000256" key="1">
    <source>
        <dbReference type="ARBA" id="ARBA00022723"/>
    </source>
</evidence>
<protein>
    <recommendedName>
        <fullName evidence="6">C3H1-type domain-containing protein</fullName>
    </recommendedName>
</protein>
<feature type="compositionally biased region" description="Basic residues" evidence="5">
    <location>
        <begin position="580"/>
        <end position="589"/>
    </location>
</feature>
<dbReference type="EMBL" id="LSRX01000323">
    <property type="protein sequence ID" value="OLQ00584.1"/>
    <property type="molecule type" value="Genomic_DNA"/>
</dbReference>
<dbReference type="InterPro" id="IPR000571">
    <property type="entry name" value="Znf_CCCH"/>
</dbReference>
<evidence type="ECO:0000256" key="2">
    <source>
        <dbReference type="ARBA" id="ARBA00022771"/>
    </source>
</evidence>
<dbReference type="Gene3D" id="3.30.1370.210">
    <property type="match status" value="1"/>
</dbReference>
<evidence type="ECO:0000256" key="4">
    <source>
        <dbReference type="PROSITE-ProRule" id="PRU00723"/>
    </source>
</evidence>
<gene>
    <name evidence="7" type="ORF">AK812_SmicGene16780</name>
    <name evidence="8" type="ORF">AK812_SmicGene16782</name>
</gene>
<dbReference type="SMART" id="SM00356">
    <property type="entry name" value="ZnF_C3H1"/>
    <property type="match status" value="2"/>
</dbReference>
<keyword evidence="9" id="KW-1185">Reference proteome</keyword>
<evidence type="ECO:0000256" key="5">
    <source>
        <dbReference type="SAM" id="MobiDB-lite"/>
    </source>
</evidence>
<evidence type="ECO:0000256" key="3">
    <source>
        <dbReference type="ARBA" id="ARBA00022833"/>
    </source>
</evidence>
<feature type="region of interest" description="Disordered" evidence="5">
    <location>
        <begin position="554"/>
        <end position="596"/>
    </location>
</feature>
<dbReference type="Pfam" id="PF00642">
    <property type="entry name" value="zf-CCCH"/>
    <property type="match status" value="1"/>
</dbReference>
<feature type="compositionally biased region" description="Basic and acidic residues" evidence="5">
    <location>
        <begin position="568"/>
        <end position="579"/>
    </location>
</feature>
<feature type="domain" description="C3H1-type" evidence="6">
    <location>
        <begin position="64"/>
        <end position="91"/>
    </location>
</feature>
<comment type="caution">
    <text evidence="8">The sequence shown here is derived from an EMBL/GenBank/DDBJ whole genome shotgun (WGS) entry which is preliminary data.</text>
</comment>
<dbReference type="OrthoDB" id="431533at2759"/>
<evidence type="ECO:0000259" key="6">
    <source>
        <dbReference type="PROSITE" id="PS50103"/>
    </source>
</evidence>
<evidence type="ECO:0000313" key="9">
    <source>
        <dbReference type="Proteomes" id="UP000186817"/>
    </source>
</evidence>
<dbReference type="SUPFAM" id="SSF90229">
    <property type="entry name" value="CCCH zinc finger"/>
    <property type="match status" value="1"/>
</dbReference>
<proteinExistence type="predicted"/>
<accession>A0A1Q9DZH6</accession>
<keyword evidence="3 4" id="KW-0862">Zinc</keyword>
<keyword evidence="2 4" id="KW-0863">Zinc-finger</keyword>
<keyword evidence="1 4" id="KW-0479">Metal-binding</keyword>
<name>A0A1Q9DZH6_SYMMI</name>
<evidence type="ECO:0000313" key="8">
    <source>
        <dbReference type="EMBL" id="OLQ00584.1"/>
    </source>
</evidence>
<dbReference type="AlphaFoldDB" id="A0A1Q9DZH6"/>
<dbReference type="GO" id="GO:0008270">
    <property type="term" value="F:zinc ion binding"/>
    <property type="evidence" value="ECO:0007669"/>
    <property type="project" value="UniProtKB-KW"/>
</dbReference>